<dbReference type="InterPro" id="IPR004299">
    <property type="entry name" value="MBOAT_fam"/>
</dbReference>
<protein>
    <submittedName>
        <fullName evidence="9">D-alanyl-lipoteichoic acid acyltransferase DltB, MBOAT superfamily</fullName>
    </submittedName>
    <submittedName>
        <fullName evidence="10">MBOAT family O-acyltransferase</fullName>
        <ecNumber evidence="10">2.3.-.-</ecNumber>
    </submittedName>
</protein>
<feature type="transmembrane region" description="Helical" evidence="8">
    <location>
        <begin position="406"/>
        <end position="429"/>
    </location>
</feature>
<name>A0A1K1STI8_9BACT</name>
<comment type="subcellular location">
    <subcellularLocation>
        <location evidence="1">Cell membrane</location>
        <topology evidence="1">Multi-pass membrane protein</topology>
    </subcellularLocation>
</comment>
<dbReference type="InterPro" id="IPR024194">
    <property type="entry name" value="Ac/AlaTfrase_AlgI/DltB"/>
</dbReference>
<evidence type="ECO:0000313" key="11">
    <source>
        <dbReference type="Proteomes" id="UP000183788"/>
    </source>
</evidence>
<dbReference type="EMBL" id="FPIZ01000033">
    <property type="protein sequence ID" value="SFW87728.1"/>
    <property type="molecule type" value="Genomic_DNA"/>
</dbReference>
<feature type="transmembrane region" description="Helical" evidence="8">
    <location>
        <begin position="6"/>
        <end position="22"/>
    </location>
</feature>
<keyword evidence="6 7" id="KW-0472">Membrane</keyword>
<reference evidence="10 12" key="2">
    <citation type="submission" date="2023-11" db="EMBL/GenBank/DDBJ databases">
        <title>MicrobeMod: A computational toolkit for identifying prokaryotic methylation and restriction-modification with nanopore sequencing.</title>
        <authorList>
            <person name="Crits-Christoph A."/>
            <person name="Kang S.C."/>
            <person name="Lee H."/>
            <person name="Ostrov N."/>
        </authorList>
    </citation>
    <scope>NUCLEOTIDE SEQUENCE [LARGE SCALE GENOMIC DNA]</scope>
    <source>
        <strain evidence="10 12">ATCC 23090</strain>
    </source>
</reference>
<dbReference type="EMBL" id="CP140154">
    <property type="protein sequence ID" value="WQG87050.1"/>
    <property type="molecule type" value="Genomic_DNA"/>
</dbReference>
<evidence type="ECO:0000256" key="4">
    <source>
        <dbReference type="ARBA" id="ARBA00022692"/>
    </source>
</evidence>
<dbReference type="GO" id="GO:0042121">
    <property type="term" value="P:alginic acid biosynthetic process"/>
    <property type="evidence" value="ECO:0007669"/>
    <property type="project" value="InterPro"/>
</dbReference>
<keyword evidence="7 9" id="KW-0012">Acyltransferase</keyword>
<feature type="transmembrane region" description="Helical" evidence="8">
    <location>
        <begin position="75"/>
        <end position="91"/>
    </location>
</feature>
<evidence type="ECO:0000256" key="1">
    <source>
        <dbReference type="ARBA" id="ARBA00004651"/>
    </source>
</evidence>
<feature type="transmembrane region" description="Helical" evidence="8">
    <location>
        <begin position="111"/>
        <end position="136"/>
    </location>
</feature>
<gene>
    <name evidence="9" type="ORF">SAMN05661012_06123</name>
    <name evidence="10" type="ORF">SR876_19200</name>
</gene>
<reference evidence="9 11" key="1">
    <citation type="submission" date="2016-11" db="EMBL/GenBank/DDBJ databases">
        <authorList>
            <person name="Jaros S."/>
            <person name="Januszkiewicz K."/>
            <person name="Wedrychowicz H."/>
        </authorList>
    </citation>
    <scope>NUCLEOTIDE SEQUENCE [LARGE SCALE GENOMIC DNA]</scope>
    <source>
        <strain evidence="9 11">DSM 784</strain>
    </source>
</reference>
<dbReference type="GO" id="GO:0016746">
    <property type="term" value="F:acyltransferase activity"/>
    <property type="evidence" value="ECO:0007669"/>
    <property type="project" value="UniProtKB-KW"/>
</dbReference>
<evidence type="ECO:0000256" key="5">
    <source>
        <dbReference type="ARBA" id="ARBA00022989"/>
    </source>
</evidence>
<dbReference type="AlphaFoldDB" id="A0A1K1STI8"/>
<evidence type="ECO:0000313" key="10">
    <source>
        <dbReference type="EMBL" id="WQG87050.1"/>
    </source>
</evidence>
<feature type="transmembrane region" description="Helical" evidence="8">
    <location>
        <begin position="312"/>
        <end position="327"/>
    </location>
</feature>
<keyword evidence="4 8" id="KW-0812">Transmembrane</keyword>
<evidence type="ECO:0000256" key="2">
    <source>
        <dbReference type="ARBA" id="ARBA00010323"/>
    </source>
</evidence>
<evidence type="ECO:0000256" key="7">
    <source>
        <dbReference type="PIRNR" id="PIRNR016636"/>
    </source>
</evidence>
<keyword evidence="3 7" id="KW-1003">Cell membrane</keyword>
<dbReference type="PIRSF" id="PIRSF500217">
    <property type="entry name" value="AlgI"/>
    <property type="match status" value="1"/>
</dbReference>
<keyword evidence="7 9" id="KW-0808">Transferase</keyword>
<organism evidence="9 11">
    <name type="scientific">Chitinophaga sancti</name>
    <dbReference type="NCBI Taxonomy" id="1004"/>
    <lineage>
        <taxon>Bacteria</taxon>
        <taxon>Pseudomonadati</taxon>
        <taxon>Bacteroidota</taxon>
        <taxon>Chitinophagia</taxon>
        <taxon>Chitinophagales</taxon>
        <taxon>Chitinophagaceae</taxon>
        <taxon>Chitinophaga</taxon>
    </lineage>
</organism>
<evidence type="ECO:0000256" key="8">
    <source>
        <dbReference type="SAM" id="Phobius"/>
    </source>
</evidence>
<comment type="similarity">
    <text evidence="2 7">Belongs to the membrane-bound acyltransferase family.</text>
</comment>
<dbReference type="OrthoDB" id="9805788at2"/>
<proteinExistence type="inferred from homology"/>
<dbReference type="RefSeq" id="WP_072365768.1">
    <property type="nucleotide sequence ID" value="NZ_CP140154.1"/>
</dbReference>
<dbReference type="PANTHER" id="PTHR13285:SF18">
    <property type="entry name" value="PROTEIN-CYSTEINE N-PALMITOYLTRANSFERASE RASP"/>
    <property type="match status" value="1"/>
</dbReference>
<feature type="transmembrane region" description="Helical" evidence="8">
    <location>
        <begin position="49"/>
        <end position="66"/>
    </location>
</feature>
<evidence type="ECO:0000313" key="12">
    <source>
        <dbReference type="Proteomes" id="UP001326715"/>
    </source>
</evidence>
<evidence type="ECO:0000313" key="9">
    <source>
        <dbReference type="EMBL" id="SFW87728.1"/>
    </source>
</evidence>
<dbReference type="STRING" id="1004.SAMN05661012_06123"/>
<keyword evidence="5 8" id="KW-1133">Transmembrane helix</keyword>
<feature type="transmembrane region" description="Helical" evidence="8">
    <location>
        <begin position="237"/>
        <end position="262"/>
    </location>
</feature>
<dbReference type="InterPro" id="IPR028362">
    <property type="entry name" value="AlgI"/>
</dbReference>
<dbReference type="PIRSF" id="PIRSF016636">
    <property type="entry name" value="AlgI_DltB"/>
    <property type="match status" value="1"/>
</dbReference>
<dbReference type="PANTHER" id="PTHR13285">
    <property type="entry name" value="ACYLTRANSFERASE"/>
    <property type="match status" value="1"/>
</dbReference>
<dbReference type="EC" id="2.3.-.-" evidence="10"/>
<keyword evidence="12" id="KW-1185">Reference proteome</keyword>
<feature type="transmembrane region" description="Helical" evidence="8">
    <location>
        <begin position="441"/>
        <end position="466"/>
    </location>
</feature>
<dbReference type="Proteomes" id="UP001326715">
    <property type="component" value="Chromosome"/>
</dbReference>
<dbReference type="Proteomes" id="UP000183788">
    <property type="component" value="Unassembled WGS sequence"/>
</dbReference>
<dbReference type="InterPro" id="IPR051085">
    <property type="entry name" value="MB_O-acyltransferase"/>
</dbReference>
<feature type="transmembrane region" description="Helical" evidence="8">
    <location>
        <begin position="362"/>
        <end position="386"/>
    </location>
</feature>
<evidence type="ECO:0000256" key="3">
    <source>
        <dbReference type="ARBA" id="ARBA00022475"/>
    </source>
</evidence>
<sequence length="468" mass="53482">MLFNSWGFVLLLLITFVVYYVPYLKRMQVQILIASSLVFYAYGQPHLLLLLLTSAAINIGASYLIVNGNAAQRKLYAALGVIINLGILSYFKYGSLLAHTFMDTSMGIGHYLTLIPLPIGISFYTFEGISLLVDVYSNKHSDKLSIDRSFSQHTIKTLFFISFFPHLIAGPILKAYEFYPQIGSKSIKNIDWEYVFKKLTLGYFLKMVVADNLANFTFWMAAPYYHMKSSVSLIAMLLGYSFQIFADFAGYSFIALGLAKMFGYDLLENFQFPYISTSFSEFWRRWHISLSTFLKEYLYIPLGGNRKGKFRTYFNLTITMVLGGLWHGAAWSYAVWGAFHGLALAIERLIDKSLGIKISSRTGLICKGIMVFSFVTLAWLLFRLPFNEVIAYLKAIGTNMHTSQDYAMVLCIMLYSFPVVLYHFFYIMPAHWKIQVVARKYQYVICGCMLFMIAVNSGPSGSFIYFQF</sequence>
<dbReference type="Pfam" id="PF03062">
    <property type="entry name" value="MBOAT"/>
    <property type="match status" value="1"/>
</dbReference>
<evidence type="ECO:0000256" key="6">
    <source>
        <dbReference type="ARBA" id="ARBA00023136"/>
    </source>
</evidence>
<accession>A0A1K1STI8</accession>
<dbReference type="GO" id="GO:0005886">
    <property type="term" value="C:plasma membrane"/>
    <property type="evidence" value="ECO:0007669"/>
    <property type="project" value="UniProtKB-SubCell"/>
</dbReference>
<feature type="transmembrane region" description="Helical" evidence="8">
    <location>
        <begin position="203"/>
        <end position="225"/>
    </location>
</feature>